<evidence type="ECO:0000313" key="1">
    <source>
        <dbReference type="EMBL" id="KAJ8684778.1"/>
    </source>
</evidence>
<gene>
    <name evidence="1" type="ORF">QAD02_020571</name>
</gene>
<comment type="caution">
    <text evidence="1">The sequence shown here is derived from an EMBL/GenBank/DDBJ whole genome shotgun (WGS) entry which is preliminary data.</text>
</comment>
<dbReference type="EMBL" id="CM056741">
    <property type="protein sequence ID" value="KAJ8684778.1"/>
    <property type="molecule type" value="Genomic_DNA"/>
</dbReference>
<keyword evidence="2" id="KW-1185">Reference proteome</keyword>
<name>A0ACC2PP23_9HYME</name>
<dbReference type="Proteomes" id="UP001239111">
    <property type="component" value="Chromosome 1"/>
</dbReference>
<reference evidence="1" key="1">
    <citation type="submission" date="2023-04" db="EMBL/GenBank/DDBJ databases">
        <title>A chromosome-level genome assembly of the parasitoid wasp Eretmocerus hayati.</title>
        <authorList>
            <person name="Zhong Y."/>
            <person name="Liu S."/>
            <person name="Liu Y."/>
        </authorList>
    </citation>
    <scope>NUCLEOTIDE SEQUENCE</scope>
    <source>
        <strain evidence="1">ZJU_SS_LIU_2023</strain>
    </source>
</reference>
<proteinExistence type="predicted"/>
<evidence type="ECO:0000313" key="2">
    <source>
        <dbReference type="Proteomes" id="UP001239111"/>
    </source>
</evidence>
<sequence>MRPVGRPRTAIESASDRTLRRRQNEFVSEMETLKAARESLIIDPGSPPAQPSVESIEPDEGKPPNDQVHRLDEPQFSPLQALAVLVDANLTKEAYAYSASTSREIGNNPFPSYPSVDICSCITFYSMNIELPKFLKIAGVS</sequence>
<organism evidence="1 2">
    <name type="scientific">Eretmocerus hayati</name>
    <dbReference type="NCBI Taxonomy" id="131215"/>
    <lineage>
        <taxon>Eukaryota</taxon>
        <taxon>Metazoa</taxon>
        <taxon>Ecdysozoa</taxon>
        <taxon>Arthropoda</taxon>
        <taxon>Hexapoda</taxon>
        <taxon>Insecta</taxon>
        <taxon>Pterygota</taxon>
        <taxon>Neoptera</taxon>
        <taxon>Endopterygota</taxon>
        <taxon>Hymenoptera</taxon>
        <taxon>Apocrita</taxon>
        <taxon>Proctotrupomorpha</taxon>
        <taxon>Chalcidoidea</taxon>
        <taxon>Aphelinidae</taxon>
        <taxon>Aphelininae</taxon>
        <taxon>Eretmocerus</taxon>
    </lineage>
</organism>
<accession>A0ACC2PP23</accession>
<protein>
    <submittedName>
        <fullName evidence="1">Uncharacterized protein</fullName>
    </submittedName>
</protein>